<reference evidence="8" key="1">
    <citation type="submission" date="2022-07" db="EMBL/GenBank/DDBJ databases">
        <authorList>
            <person name="Trinca V."/>
            <person name="Uliana J.V.C."/>
            <person name="Torres T.T."/>
            <person name="Ward R.J."/>
            <person name="Monesi N."/>
        </authorList>
    </citation>
    <scope>NUCLEOTIDE SEQUENCE</scope>
    <source>
        <strain evidence="8">HSMRA1968</strain>
        <tissue evidence="8">Whole embryos</tissue>
    </source>
</reference>
<evidence type="ECO:0000256" key="4">
    <source>
        <dbReference type="ARBA" id="ARBA00023273"/>
    </source>
</evidence>
<dbReference type="InterPro" id="IPR043596">
    <property type="entry name" value="CFAP53/TCHP"/>
</dbReference>
<evidence type="ECO:0000256" key="6">
    <source>
        <dbReference type="ARBA" id="ARBA00033773"/>
    </source>
</evidence>
<dbReference type="PANTHER" id="PTHR31183">
    <property type="entry name" value="TRICHOPLEIN KERATIN FILAMENT-BINDING PROTEIN FAMILY MEMBER"/>
    <property type="match status" value="1"/>
</dbReference>
<keyword evidence="3" id="KW-0969">Cilium</keyword>
<protein>
    <recommendedName>
        <fullName evidence="6">Cilia- and flagella-associated protein 53</fullName>
    </recommendedName>
</protein>
<organism evidence="8 9">
    <name type="scientific">Pseudolycoriella hygida</name>
    <dbReference type="NCBI Taxonomy" id="35572"/>
    <lineage>
        <taxon>Eukaryota</taxon>
        <taxon>Metazoa</taxon>
        <taxon>Ecdysozoa</taxon>
        <taxon>Arthropoda</taxon>
        <taxon>Hexapoda</taxon>
        <taxon>Insecta</taxon>
        <taxon>Pterygota</taxon>
        <taxon>Neoptera</taxon>
        <taxon>Endopterygota</taxon>
        <taxon>Diptera</taxon>
        <taxon>Nematocera</taxon>
        <taxon>Sciaroidea</taxon>
        <taxon>Sciaridae</taxon>
        <taxon>Pseudolycoriella</taxon>
    </lineage>
</organism>
<feature type="domain" description="Trichohyalin-plectin-homology" evidence="7">
    <location>
        <begin position="78"/>
        <end position="410"/>
    </location>
</feature>
<dbReference type="PANTHER" id="PTHR31183:SF1">
    <property type="entry name" value="CILIA- AND FLAGELLA-ASSOCIATED PROTEIN 53"/>
    <property type="match status" value="1"/>
</dbReference>
<dbReference type="AlphaFoldDB" id="A0A9Q0MJD4"/>
<accession>A0A9Q0MJD4</accession>
<evidence type="ECO:0000256" key="3">
    <source>
        <dbReference type="ARBA" id="ARBA00023069"/>
    </source>
</evidence>
<comment type="similarity">
    <text evidence="5">Belongs to the CFAP53 family.</text>
</comment>
<dbReference type="InterPro" id="IPR043597">
    <property type="entry name" value="TPH_dom"/>
</dbReference>
<evidence type="ECO:0000313" key="8">
    <source>
        <dbReference type="EMBL" id="KAJ6632607.1"/>
    </source>
</evidence>
<evidence type="ECO:0000256" key="2">
    <source>
        <dbReference type="ARBA" id="ARBA00023054"/>
    </source>
</evidence>
<dbReference type="OrthoDB" id="75950at2759"/>
<keyword evidence="2" id="KW-0175">Coiled coil</keyword>
<evidence type="ECO:0000256" key="1">
    <source>
        <dbReference type="ARBA" id="ARBA00004138"/>
    </source>
</evidence>
<dbReference type="Proteomes" id="UP001151699">
    <property type="component" value="Unassembled WGS sequence"/>
</dbReference>
<evidence type="ECO:0000313" key="9">
    <source>
        <dbReference type="Proteomes" id="UP001151699"/>
    </source>
</evidence>
<proteinExistence type="inferred from homology"/>
<gene>
    <name evidence="8" type="ORF">Bhyg_16213</name>
</gene>
<evidence type="ECO:0000256" key="5">
    <source>
        <dbReference type="ARBA" id="ARBA00033747"/>
    </source>
</evidence>
<sequence length="430" mass="52017">AKLSEWTQEKKLQQKRERLRQMLSLENKCYEEEIIEQNKVQAEEDFKSRENRLLGLKAERERQRLKFVEEMRVQQLINNCDEIRPYLRRKLQDDCKNCQRLQIEDNKLKKMEEIDENRLWHEIQTQVFNQMTQRELEESLIASNRNLRDQQVLRKQMNEKSGMTKQVAFEEDTMHCGKIIGSELSEREILLQKKDKQRQLAQDLLLQQNEKNLEKINLKKCEISFDLAAINAGKAEMKLKEENATRTKKQNMKETLLYLRYTKSANEAKSAAKREEEISTEKMQSEKDCEYRKNRNYFVEQRDQFYRNIYEERWKQIMERRRKLLQEKKQKHNEIIEANEVFASNAQWERALIEKQRNFRLQYGRDLRAQWNYEKLQKDKAVSSSKKLTELINKDEAHKNELIRNNISRMHKVYPAHPNLQAILKSQKDS</sequence>
<name>A0A9Q0MJD4_9DIPT</name>
<comment type="subcellular location">
    <subcellularLocation>
        <location evidence="1">Cell projection</location>
        <location evidence="1">Cilium</location>
    </subcellularLocation>
</comment>
<dbReference type="GO" id="GO:0005929">
    <property type="term" value="C:cilium"/>
    <property type="evidence" value="ECO:0007669"/>
    <property type="project" value="UniProtKB-SubCell"/>
</dbReference>
<keyword evidence="4" id="KW-0966">Cell projection</keyword>
<feature type="non-terminal residue" evidence="8">
    <location>
        <position position="1"/>
    </location>
</feature>
<keyword evidence="9" id="KW-1185">Reference proteome</keyword>
<comment type="caution">
    <text evidence="8">The sequence shown here is derived from an EMBL/GenBank/DDBJ whole genome shotgun (WGS) entry which is preliminary data.</text>
</comment>
<evidence type="ECO:0000259" key="7">
    <source>
        <dbReference type="Pfam" id="PF13868"/>
    </source>
</evidence>
<dbReference type="Pfam" id="PF13868">
    <property type="entry name" value="TPH"/>
    <property type="match status" value="1"/>
</dbReference>
<dbReference type="EMBL" id="WJQU01002646">
    <property type="protein sequence ID" value="KAJ6632607.1"/>
    <property type="molecule type" value="Genomic_DNA"/>
</dbReference>